<protein>
    <submittedName>
        <fullName evidence="1">Uncharacterized protein</fullName>
    </submittedName>
</protein>
<organism evidence="1 2">
    <name type="scientific">Liparis tanakae</name>
    <name type="common">Tanaka's snailfish</name>
    <dbReference type="NCBI Taxonomy" id="230148"/>
    <lineage>
        <taxon>Eukaryota</taxon>
        <taxon>Metazoa</taxon>
        <taxon>Chordata</taxon>
        <taxon>Craniata</taxon>
        <taxon>Vertebrata</taxon>
        <taxon>Euteleostomi</taxon>
        <taxon>Actinopterygii</taxon>
        <taxon>Neopterygii</taxon>
        <taxon>Teleostei</taxon>
        <taxon>Neoteleostei</taxon>
        <taxon>Acanthomorphata</taxon>
        <taxon>Eupercaria</taxon>
        <taxon>Perciformes</taxon>
        <taxon>Cottioidei</taxon>
        <taxon>Cottales</taxon>
        <taxon>Liparidae</taxon>
        <taxon>Liparis</taxon>
    </lineage>
</organism>
<dbReference type="Proteomes" id="UP000314294">
    <property type="component" value="Unassembled WGS sequence"/>
</dbReference>
<evidence type="ECO:0000313" key="1">
    <source>
        <dbReference type="EMBL" id="TNN38575.1"/>
    </source>
</evidence>
<accession>A0A4Z2FCE1</accession>
<comment type="caution">
    <text evidence="1">The sequence shown here is derived from an EMBL/GenBank/DDBJ whole genome shotgun (WGS) entry which is preliminary data.</text>
</comment>
<gene>
    <name evidence="1" type="ORF">EYF80_051268</name>
</gene>
<proteinExistence type="predicted"/>
<reference evidence="1 2" key="1">
    <citation type="submission" date="2019-03" db="EMBL/GenBank/DDBJ databases">
        <title>First draft genome of Liparis tanakae, snailfish: a comprehensive survey of snailfish specific genes.</title>
        <authorList>
            <person name="Kim W."/>
            <person name="Song I."/>
            <person name="Jeong J.-H."/>
            <person name="Kim D."/>
            <person name="Kim S."/>
            <person name="Ryu S."/>
            <person name="Song J.Y."/>
            <person name="Lee S.K."/>
        </authorList>
    </citation>
    <scope>NUCLEOTIDE SEQUENCE [LARGE SCALE GENOMIC DNA]</scope>
    <source>
        <tissue evidence="1">Muscle</tissue>
    </source>
</reference>
<name>A0A4Z2FCE1_9TELE</name>
<dbReference type="EMBL" id="SRLO01001360">
    <property type="protein sequence ID" value="TNN38575.1"/>
    <property type="molecule type" value="Genomic_DNA"/>
</dbReference>
<keyword evidence="2" id="KW-1185">Reference proteome</keyword>
<evidence type="ECO:0000313" key="2">
    <source>
        <dbReference type="Proteomes" id="UP000314294"/>
    </source>
</evidence>
<sequence length="109" mass="11169">MVTGLPMSLSCRSNISRLCHSSSALSLSMNSCIQGGGDASVTDRRVQRGTAAGEEVMRGGRNLLYGAQCREFAGNGVDGGGGGVGSSGGIVFSLQSSSNIILVKTRRSR</sequence>
<dbReference type="AlphaFoldDB" id="A0A4Z2FCE1"/>